<dbReference type="SMART" id="SM01155">
    <property type="entry name" value="DUF1713"/>
    <property type="match status" value="1"/>
</dbReference>
<comment type="similarity">
    <text evidence="3">Belongs to the mitochondrion-specific ribosomal protein mS38 family.</text>
</comment>
<feature type="region of interest" description="Disordered" evidence="5">
    <location>
        <begin position="220"/>
        <end position="248"/>
    </location>
</feature>
<comment type="caution">
    <text evidence="7">The sequence shown here is derived from an EMBL/GenBank/DDBJ whole genome shotgun (WGS) entry which is preliminary data.</text>
</comment>
<feature type="compositionally biased region" description="Basic and acidic residues" evidence="5">
    <location>
        <begin position="238"/>
        <end position="248"/>
    </location>
</feature>
<feature type="domain" description="Ribosomal protein mS38 C-terminal" evidence="6">
    <location>
        <begin position="310"/>
        <end position="343"/>
    </location>
</feature>
<feature type="compositionally biased region" description="Basic residues" evidence="5">
    <location>
        <begin position="315"/>
        <end position="338"/>
    </location>
</feature>
<reference evidence="7 8" key="1">
    <citation type="submission" date="2023-01" db="EMBL/GenBank/DDBJ databases">
        <title>Analysis of 21 Apiospora genomes using comparative genomics revels a genus with tremendous synthesis potential of carbohydrate active enzymes and secondary metabolites.</title>
        <authorList>
            <person name="Sorensen T."/>
        </authorList>
    </citation>
    <scope>NUCLEOTIDE SEQUENCE [LARGE SCALE GENOMIC DNA]</scope>
    <source>
        <strain evidence="7 8">CBS 135458</strain>
    </source>
</reference>
<feature type="compositionally biased region" description="Polar residues" evidence="5">
    <location>
        <begin position="64"/>
        <end position="76"/>
    </location>
</feature>
<comment type="subcellular location">
    <subcellularLocation>
        <location evidence="1">Mitochondrion</location>
    </subcellularLocation>
</comment>
<dbReference type="Proteomes" id="UP001480595">
    <property type="component" value="Unassembled WGS sequence"/>
</dbReference>
<evidence type="ECO:0000313" key="7">
    <source>
        <dbReference type="EMBL" id="KAK8061505.1"/>
    </source>
</evidence>
<name>A0ABR1UTY7_9PEZI</name>
<sequence length="344" mass="38329">MLPSSVRRVVAAAPSTPLLANFVPNATRATAATSLAFPRTQQRRRYSSSKPSSPSDSPKGLPTGQVTTSPAQASKSGSEKRGRRKAKDTTDAQGTLPSVPSTQHVPKKSLALSAFFSLHRPISVTQSFPKIINDDAFAQIFSPRSKDAKYNEVMSTLTRTVEELEQPMSGMTLGEQQEAAMAEADTEGMQKIELRHADGTESSFYIQLNAMAGQFVPFRPPPLPQPESVEASAASAETKAEKAAEPEEQHRVYKAVLTLEETTDANGEVRIVAHSPKLIEERTQPQPFLSRMAVRQWRREEVRGRADKMVSISTRRQRKLKMKKKKYKKLMKRTRNERRKLDRI</sequence>
<feature type="compositionally biased region" description="Low complexity" evidence="5">
    <location>
        <begin position="48"/>
        <end position="59"/>
    </location>
</feature>
<feature type="region of interest" description="Disordered" evidence="5">
    <location>
        <begin position="313"/>
        <end position="344"/>
    </location>
</feature>
<proteinExistence type="inferred from homology"/>
<dbReference type="GeneID" id="92092343"/>
<accession>A0ABR1UTY7</accession>
<evidence type="ECO:0000313" key="8">
    <source>
        <dbReference type="Proteomes" id="UP001480595"/>
    </source>
</evidence>
<organism evidence="7 8">
    <name type="scientific">Apiospora phragmitis</name>
    <dbReference type="NCBI Taxonomy" id="2905665"/>
    <lineage>
        <taxon>Eukaryota</taxon>
        <taxon>Fungi</taxon>
        <taxon>Dikarya</taxon>
        <taxon>Ascomycota</taxon>
        <taxon>Pezizomycotina</taxon>
        <taxon>Sordariomycetes</taxon>
        <taxon>Xylariomycetidae</taxon>
        <taxon>Amphisphaeriales</taxon>
        <taxon>Apiosporaceae</taxon>
        <taxon>Apiospora</taxon>
    </lineage>
</organism>
<evidence type="ECO:0000256" key="5">
    <source>
        <dbReference type="SAM" id="MobiDB-lite"/>
    </source>
</evidence>
<dbReference type="Pfam" id="PF08213">
    <property type="entry name" value="COX24_C"/>
    <property type="match status" value="1"/>
</dbReference>
<dbReference type="PANTHER" id="PTHR32035">
    <property type="entry name" value="AURORA KINASE A-INTERACTING PROTEIN"/>
    <property type="match status" value="1"/>
</dbReference>
<evidence type="ECO:0000256" key="1">
    <source>
        <dbReference type="ARBA" id="ARBA00004173"/>
    </source>
</evidence>
<keyword evidence="2" id="KW-0496">Mitochondrion</keyword>
<evidence type="ECO:0000259" key="6">
    <source>
        <dbReference type="SMART" id="SM01155"/>
    </source>
</evidence>
<dbReference type="InterPro" id="IPR013177">
    <property type="entry name" value="Ribosomal_mS38_C"/>
</dbReference>
<feature type="compositionally biased region" description="Low complexity" evidence="5">
    <location>
        <begin position="226"/>
        <end position="237"/>
    </location>
</feature>
<dbReference type="PANTHER" id="PTHR32035:SF3">
    <property type="entry name" value="SMALL RIBOSOMAL SUBUNIT PROTEIN MS38"/>
    <property type="match status" value="1"/>
</dbReference>
<protein>
    <recommendedName>
        <fullName evidence="4">Small ribosomal subunit protein mS38</fullName>
    </recommendedName>
</protein>
<evidence type="ECO:0000256" key="3">
    <source>
        <dbReference type="ARBA" id="ARBA00035647"/>
    </source>
</evidence>
<dbReference type="RefSeq" id="XP_066714767.1">
    <property type="nucleotide sequence ID" value="XM_066859280.1"/>
</dbReference>
<feature type="region of interest" description="Disordered" evidence="5">
    <location>
        <begin position="29"/>
        <end position="104"/>
    </location>
</feature>
<feature type="compositionally biased region" description="Polar residues" evidence="5">
    <location>
        <begin position="91"/>
        <end position="104"/>
    </location>
</feature>
<keyword evidence="8" id="KW-1185">Reference proteome</keyword>
<dbReference type="EMBL" id="JAQQWL010000008">
    <property type="protein sequence ID" value="KAK8061505.1"/>
    <property type="molecule type" value="Genomic_DNA"/>
</dbReference>
<gene>
    <name evidence="7" type="ORF">PG994_007871</name>
</gene>
<evidence type="ECO:0000256" key="4">
    <source>
        <dbReference type="ARBA" id="ARBA00035682"/>
    </source>
</evidence>
<evidence type="ECO:0000256" key="2">
    <source>
        <dbReference type="ARBA" id="ARBA00023128"/>
    </source>
</evidence>